<evidence type="ECO:0000256" key="1">
    <source>
        <dbReference type="SAM" id="MobiDB-lite"/>
    </source>
</evidence>
<organism evidence="3 4">
    <name type="scientific">Paraglaciecola agarilytica NO2</name>
    <dbReference type="NCBI Taxonomy" id="1125747"/>
    <lineage>
        <taxon>Bacteria</taxon>
        <taxon>Pseudomonadati</taxon>
        <taxon>Pseudomonadota</taxon>
        <taxon>Gammaproteobacteria</taxon>
        <taxon>Alteromonadales</taxon>
        <taxon>Alteromonadaceae</taxon>
        <taxon>Paraglaciecola</taxon>
    </lineage>
</organism>
<keyword evidence="3" id="KW-0282">Flagellum</keyword>
<feature type="domain" description="Flagellar hook-length control protein-like C-terminal" evidence="2">
    <location>
        <begin position="652"/>
        <end position="733"/>
    </location>
</feature>
<evidence type="ECO:0000313" key="3">
    <source>
        <dbReference type="EMBL" id="GAC05461.1"/>
    </source>
</evidence>
<feature type="compositionally biased region" description="Polar residues" evidence="1">
    <location>
        <begin position="110"/>
        <end position="127"/>
    </location>
</feature>
<dbReference type="InterPro" id="IPR038610">
    <property type="entry name" value="FliK-like_C_sf"/>
</dbReference>
<comment type="caution">
    <text evidence="3">The sequence shown here is derived from an EMBL/GenBank/DDBJ whole genome shotgun (WGS) entry which is preliminary data.</text>
</comment>
<sequence length="780" mass="81876">MLQQIATAKSDVAAYAVDVSDESASKLQNADEFAFMLAKENKSHQSAKATPETKADVQPRTSKKDKQAAQKSVVASEKATQDALSNTSPNEESNALGKQAQPFAAKQDNTVATDKNGLASKSTAQNESDGKNIDISAQVQMGSSEANVTSSEQVDTLVTTEVKDDAQGNHWLSIVEQLVANAQSKGNSEAQGNSQKAGVADESSLKGIIDSAGFPINAEDAIETVSGSNASDDIAGMPKSDQLALVAALLNKMNNTQPDSRSAQGANEHSVEGKIAEGKIPADDVSKMMAALEGQPELMSALKQLLTTQEQISEESKVALVDAGTEGALETQTSEVSGTLIQSAEEELVLNEQELVELAQAVFSLMDAKAATTKETAKGDVAIQTLGVKGSEPQAGSSETVSQLIEQATEQSALVSGLDAGVSELNAGASELDAELTQQQLVLLESTPELKKLLQLPPEKLESALAILAKQLQQGGTTSTSSVSESSIGTVVTNTGQIESDLTPPASLDLNNLLSKVDTKADVSGSTDFISALKTGLAEVKAQLEKGREPGIDLKALVNDAIKSSPELASNMLSTKPEQVELATRSMMQVVDVAQLMSSALEQVSHQQSVNATYREQGINMVEQTKASQLQQGQFDKALNLAKPEAHQQLAEKVRFMVNANQLVADIRLDPAELGSMHVKVSVSGESANVSFVVQTLHAKEAIDNAAPKLKEMLAEKGIELGQSSVEQGSQDKGDEQQMAGNGNGHDHSAEQGLAEGEVPEGVLQQPIVNGALGGIDYFV</sequence>
<evidence type="ECO:0000313" key="4">
    <source>
        <dbReference type="Proteomes" id="UP000008372"/>
    </source>
</evidence>
<protein>
    <submittedName>
        <fullName evidence="3">Flagellar hook-length control protein FliK</fullName>
    </submittedName>
</protein>
<dbReference type="Gene3D" id="3.30.750.140">
    <property type="match status" value="1"/>
</dbReference>
<feature type="region of interest" description="Disordered" evidence="1">
    <location>
        <begin position="41"/>
        <end position="96"/>
    </location>
</feature>
<dbReference type="InterPro" id="IPR021136">
    <property type="entry name" value="Flagellar_hook_control-like_C"/>
</dbReference>
<accession>A0ABQ0I7V8</accession>
<dbReference type="CDD" id="cd17470">
    <property type="entry name" value="T3SS_Flik_C"/>
    <property type="match status" value="1"/>
</dbReference>
<dbReference type="InterPro" id="IPR052563">
    <property type="entry name" value="FliK"/>
</dbReference>
<keyword evidence="4" id="KW-1185">Reference proteome</keyword>
<gene>
    <name evidence="3" type="primary">fliK</name>
    <name evidence="3" type="ORF">GAGA_2617</name>
</gene>
<dbReference type="EMBL" id="BAEK01000038">
    <property type="protein sequence ID" value="GAC05461.1"/>
    <property type="molecule type" value="Genomic_DNA"/>
</dbReference>
<dbReference type="PANTHER" id="PTHR37533:SF2">
    <property type="entry name" value="FLAGELLAR HOOK-LENGTH CONTROL PROTEIN"/>
    <property type="match status" value="1"/>
</dbReference>
<evidence type="ECO:0000259" key="2">
    <source>
        <dbReference type="Pfam" id="PF02120"/>
    </source>
</evidence>
<feature type="compositionally biased region" description="Polar residues" evidence="1">
    <location>
        <begin position="82"/>
        <end position="93"/>
    </location>
</feature>
<feature type="region of interest" description="Disordered" evidence="1">
    <location>
        <begin position="725"/>
        <end position="751"/>
    </location>
</feature>
<proteinExistence type="predicted"/>
<name>A0ABQ0I7V8_9ALTE</name>
<reference evidence="3 4" key="1">
    <citation type="journal article" date="2014" name="Environ. Microbiol.">
        <title>Comparative genomics of the marine bacterial genus Glaciecola reveals the high degree of genomic diversity and genomic characteristic for cold adaptation.</title>
        <authorList>
            <person name="Qin Q.L."/>
            <person name="Xie B.B."/>
            <person name="Yu Y."/>
            <person name="Shu Y.L."/>
            <person name="Rong J.C."/>
            <person name="Zhang Y.J."/>
            <person name="Zhao D.L."/>
            <person name="Chen X.L."/>
            <person name="Zhang X.Y."/>
            <person name="Chen B."/>
            <person name="Zhou B.C."/>
            <person name="Zhang Y.Z."/>
        </authorList>
    </citation>
    <scope>NUCLEOTIDE SEQUENCE [LARGE SCALE GENOMIC DNA]</scope>
    <source>
        <strain evidence="3 4">NO2</strain>
    </source>
</reference>
<feature type="region of interest" description="Disordered" evidence="1">
    <location>
        <begin position="110"/>
        <end position="132"/>
    </location>
</feature>
<dbReference type="Proteomes" id="UP000008372">
    <property type="component" value="Unassembled WGS sequence"/>
</dbReference>
<feature type="compositionally biased region" description="Basic and acidic residues" evidence="1">
    <location>
        <begin position="51"/>
        <end position="68"/>
    </location>
</feature>
<dbReference type="RefSeq" id="WP_008304221.1">
    <property type="nucleotide sequence ID" value="NZ_BAEK01000038.1"/>
</dbReference>
<dbReference type="Pfam" id="PF02120">
    <property type="entry name" value="Flg_hook"/>
    <property type="match status" value="1"/>
</dbReference>
<keyword evidence="3" id="KW-0969">Cilium</keyword>
<dbReference type="PANTHER" id="PTHR37533">
    <property type="entry name" value="FLAGELLAR HOOK-LENGTH CONTROL PROTEIN"/>
    <property type="match status" value="1"/>
</dbReference>
<keyword evidence="3" id="KW-0966">Cell projection</keyword>